<feature type="compositionally biased region" description="Polar residues" evidence="12">
    <location>
        <begin position="47"/>
        <end position="58"/>
    </location>
</feature>
<organism evidence="14 15">
    <name type="scientific">Rhizoctonia solani</name>
    <dbReference type="NCBI Taxonomy" id="456999"/>
    <lineage>
        <taxon>Eukaryota</taxon>
        <taxon>Fungi</taxon>
        <taxon>Dikarya</taxon>
        <taxon>Basidiomycota</taxon>
        <taxon>Agaricomycotina</taxon>
        <taxon>Agaricomycetes</taxon>
        <taxon>Cantharellales</taxon>
        <taxon>Ceratobasidiaceae</taxon>
        <taxon>Rhizoctonia</taxon>
    </lineage>
</organism>
<accession>A0A8H3DZC7</accession>
<keyword evidence="7" id="KW-0238">DNA-binding</keyword>
<dbReference type="GO" id="GO:0008270">
    <property type="term" value="F:zinc ion binding"/>
    <property type="evidence" value="ECO:0007669"/>
    <property type="project" value="InterPro"/>
</dbReference>
<reference evidence="14" key="1">
    <citation type="submission" date="2021-01" db="EMBL/GenBank/DDBJ databases">
        <authorList>
            <person name="Kaushik A."/>
        </authorList>
    </citation>
    <scope>NUCLEOTIDE SEQUENCE</scope>
    <source>
        <strain evidence="14">AG5</strain>
    </source>
</reference>
<evidence type="ECO:0000313" key="15">
    <source>
        <dbReference type="Proteomes" id="UP000663827"/>
    </source>
</evidence>
<name>A0A8H3DZC7_9AGAM</name>
<evidence type="ECO:0000256" key="9">
    <source>
        <dbReference type="ARBA" id="ARBA00023163"/>
    </source>
</evidence>
<gene>
    <name evidence="14" type="ORF">RDB_LOCUS81543</name>
</gene>
<proteinExistence type="inferred from homology"/>
<evidence type="ECO:0000256" key="7">
    <source>
        <dbReference type="ARBA" id="ARBA00023125"/>
    </source>
</evidence>
<dbReference type="Proteomes" id="UP000663827">
    <property type="component" value="Unassembled WGS sequence"/>
</dbReference>
<evidence type="ECO:0000256" key="1">
    <source>
        <dbReference type="ARBA" id="ARBA00004123"/>
    </source>
</evidence>
<keyword evidence="6" id="KW-0805">Transcription regulation</keyword>
<dbReference type="PROSITE" id="PS50048">
    <property type="entry name" value="ZN2_CY6_FUNGAL_2"/>
    <property type="match status" value="1"/>
</dbReference>
<dbReference type="InterPro" id="IPR036864">
    <property type="entry name" value="Zn2-C6_fun-type_DNA-bd_sf"/>
</dbReference>
<evidence type="ECO:0000256" key="4">
    <source>
        <dbReference type="ARBA" id="ARBA00022723"/>
    </source>
</evidence>
<dbReference type="PANTHER" id="PTHR47659">
    <property type="entry name" value="ZN(II)2CYS6 TRANSCRIPTION FACTOR (EUROFUNG)-RELATED"/>
    <property type="match status" value="1"/>
</dbReference>
<feature type="compositionally biased region" description="Low complexity" evidence="12">
    <location>
        <begin position="272"/>
        <end position="294"/>
    </location>
</feature>
<evidence type="ECO:0000256" key="5">
    <source>
        <dbReference type="ARBA" id="ARBA00022833"/>
    </source>
</evidence>
<dbReference type="Pfam" id="PF24990">
    <property type="entry name" value="PAS_13"/>
    <property type="match status" value="2"/>
</dbReference>
<evidence type="ECO:0000313" key="14">
    <source>
        <dbReference type="EMBL" id="CAE7146007.1"/>
    </source>
</evidence>
<dbReference type="InterPro" id="IPR056751">
    <property type="entry name" value="PAS_13"/>
</dbReference>
<evidence type="ECO:0000256" key="6">
    <source>
        <dbReference type="ARBA" id="ARBA00023015"/>
    </source>
</evidence>
<evidence type="ECO:0000256" key="2">
    <source>
        <dbReference type="ARBA" id="ARBA00010855"/>
    </source>
</evidence>
<keyword evidence="10" id="KW-0539">Nucleus</keyword>
<evidence type="ECO:0000256" key="11">
    <source>
        <dbReference type="ARBA" id="ARBA00040903"/>
    </source>
</evidence>
<dbReference type="Gene3D" id="4.10.240.10">
    <property type="entry name" value="Zn(2)-C6 fungal-type DNA-binding domain"/>
    <property type="match status" value="1"/>
</dbReference>
<dbReference type="InterPro" id="IPR000014">
    <property type="entry name" value="PAS"/>
</dbReference>
<keyword evidence="9" id="KW-0804">Transcription</keyword>
<dbReference type="EMBL" id="CAJNJQ010001667">
    <property type="protein sequence ID" value="CAE7146007.1"/>
    <property type="molecule type" value="Genomic_DNA"/>
</dbReference>
<dbReference type="GO" id="GO:0009267">
    <property type="term" value="P:cellular response to starvation"/>
    <property type="evidence" value="ECO:0007669"/>
    <property type="project" value="TreeGrafter"/>
</dbReference>
<feature type="region of interest" description="Disordered" evidence="12">
    <location>
        <begin position="1"/>
        <end position="68"/>
    </location>
</feature>
<dbReference type="CDD" id="cd00130">
    <property type="entry name" value="PAS"/>
    <property type="match status" value="1"/>
</dbReference>
<feature type="region of interest" description="Disordered" evidence="12">
    <location>
        <begin position="222"/>
        <end position="344"/>
    </location>
</feature>
<dbReference type="InterPro" id="IPR035965">
    <property type="entry name" value="PAS-like_dom_sf"/>
</dbReference>
<evidence type="ECO:0000256" key="12">
    <source>
        <dbReference type="SAM" id="MobiDB-lite"/>
    </source>
</evidence>
<dbReference type="SMART" id="SM00066">
    <property type="entry name" value="GAL4"/>
    <property type="match status" value="1"/>
</dbReference>
<keyword evidence="3" id="KW-0312">Gluconeogenesis</keyword>
<dbReference type="AlphaFoldDB" id="A0A8H3DZC7"/>
<dbReference type="CDD" id="cd00067">
    <property type="entry name" value="GAL4"/>
    <property type="match status" value="1"/>
</dbReference>
<keyword evidence="5" id="KW-0862">Zinc</keyword>
<dbReference type="InterPro" id="IPR050335">
    <property type="entry name" value="ERT1_acuK_gluconeogen_tf"/>
</dbReference>
<dbReference type="GO" id="GO:0005634">
    <property type="term" value="C:nucleus"/>
    <property type="evidence" value="ECO:0007669"/>
    <property type="project" value="UniProtKB-SubCell"/>
</dbReference>
<evidence type="ECO:0000256" key="8">
    <source>
        <dbReference type="ARBA" id="ARBA00023159"/>
    </source>
</evidence>
<comment type="similarity">
    <text evidence="2">Belongs to the ERT1/acuK family.</text>
</comment>
<evidence type="ECO:0000256" key="10">
    <source>
        <dbReference type="ARBA" id="ARBA00023242"/>
    </source>
</evidence>
<feature type="compositionally biased region" description="Polar residues" evidence="12">
    <location>
        <begin position="236"/>
        <end position="250"/>
    </location>
</feature>
<feature type="region of interest" description="Disordered" evidence="12">
    <location>
        <begin position="130"/>
        <end position="151"/>
    </location>
</feature>
<dbReference type="GO" id="GO:0000981">
    <property type="term" value="F:DNA-binding transcription factor activity, RNA polymerase II-specific"/>
    <property type="evidence" value="ECO:0007669"/>
    <property type="project" value="InterPro"/>
</dbReference>
<keyword evidence="4" id="KW-0479">Metal-binding</keyword>
<dbReference type="SUPFAM" id="SSF57701">
    <property type="entry name" value="Zn2/Cys6 DNA-binding domain"/>
    <property type="match status" value="1"/>
</dbReference>
<dbReference type="GO" id="GO:0000977">
    <property type="term" value="F:RNA polymerase II transcription regulatory region sequence-specific DNA binding"/>
    <property type="evidence" value="ECO:0007669"/>
    <property type="project" value="TreeGrafter"/>
</dbReference>
<dbReference type="PANTHER" id="PTHR47659:SF1">
    <property type="entry name" value="TRANSCRIPTION ACTIVATOR OF GLUCONEOGENESIS ERT1"/>
    <property type="match status" value="1"/>
</dbReference>
<comment type="caution">
    <text evidence="14">The sequence shown here is derived from an EMBL/GenBank/DDBJ whole genome shotgun (WGS) entry which is preliminary data.</text>
</comment>
<evidence type="ECO:0000256" key="3">
    <source>
        <dbReference type="ARBA" id="ARBA00022432"/>
    </source>
</evidence>
<dbReference type="InterPro" id="IPR001138">
    <property type="entry name" value="Zn2Cys6_DnaBD"/>
</dbReference>
<dbReference type="SUPFAM" id="SSF55785">
    <property type="entry name" value="PYP-like sensor domain (PAS domain)"/>
    <property type="match status" value="1"/>
</dbReference>
<comment type="subcellular location">
    <subcellularLocation>
        <location evidence="1">Nucleus</location>
    </subcellularLocation>
</comment>
<sequence length="538" mass="59053">MMDVQPPLRPRPPTADLPRFDATQLESSKKVPIAPQTIKRKRDIRPSSETSRATSPAQESPAPKKKKANRACFHCQKAHLTCDDARPCMRCVKRGIGDNCTEGHRKKAKYLLDDEELEELKRTKDHNSVEIQQTPNPPQTQVISTGLSSTDEGSSLLPGWSAITSEAHAANSVPQSAFSTPDFSTPTDPLFNITFDPAYPFGSETANLEYSILSAILNQPGGSPNSNPSLDPAALTNPSPSVANGVNGSSPVALHPSEPWGGMPQTLGMHYAQAQSQLSQSGSGSSAPANGADSRSFVRTTESHPLPFNSSGMQRQGSQLALPSPPASEPSTTGEIIKPRATGQVGTSSSNWAYSDGVKKYDYTEGYHFLMSYLHDRHFDKNDILRVVRALAIVRPSLIALQMPLADEDEVFVERCLQRSLAELDKLISFSGTPTVVWRRTGEICLVGLEFTMLTEWSRKELLGKRTFIYELFENQSTVEYWEQFAAHAFENSTRSVNLHCVLLKPNGAPVPCAFCFSIRRDLFDLPSLIIGQWLPLL</sequence>
<keyword evidence="8" id="KW-0010">Activator</keyword>
<protein>
    <recommendedName>
        <fullName evidence="11">Transcription activator of gluconeogenesis ERT1</fullName>
    </recommendedName>
</protein>
<dbReference type="GO" id="GO:0006094">
    <property type="term" value="P:gluconeogenesis"/>
    <property type="evidence" value="ECO:0007669"/>
    <property type="project" value="UniProtKB-KW"/>
</dbReference>
<feature type="domain" description="Zn(2)-C6 fungal-type" evidence="13">
    <location>
        <begin position="71"/>
        <end position="102"/>
    </location>
</feature>
<evidence type="ECO:0000259" key="13">
    <source>
        <dbReference type="PROSITE" id="PS50048"/>
    </source>
</evidence>